<dbReference type="Proteomes" id="UP000722989">
    <property type="component" value="Unassembled WGS sequence"/>
</dbReference>
<dbReference type="PANTHER" id="PTHR30288">
    <property type="entry name" value="FLAGELLAR CAP/ASSEMBLY PROTEIN FLID"/>
    <property type="match status" value="1"/>
</dbReference>
<comment type="subcellular location">
    <subcellularLocation>
        <location evidence="5">Secreted</location>
    </subcellularLocation>
    <subcellularLocation>
        <location evidence="5">Bacterial flagellum</location>
    </subcellularLocation>
</comment>
<evidence type="ECO:0000313" key="8">
    <source>
        <dbReference type="EMBL" id="NJC71803.1"/>
    </source>
</evidence>
<keyword evidence="8" id="KW-0282">Flagellum</keyword>
<keyword evidence="8" id="KW-0966">Cell projection</keyword>
<comment type="similarity">
    <text evidence="1 5">Belongs to the FliD family.</text>
</comment>
<feature type="domain" description="Flagellar hook-associated protein 2 C-terminal" evidence="7">
    <location>
        <begin position="215"/>
        <end position="425"/>
    </location>
</feature>
<keyword evidence="9" id="KW-1185">Reference proteome</keyword>
<evidence type="ECO:0000259" key="7">
    <source>
        <dbReference type="Pfam" id="PF07195"/>
    </source>
</evidence>
<sequence>MTSGVGPIDGLISGMNTSQVIAQLMQLAAQPQANLKKQVSQENLVISAYQTVNTKMSTLMTAAQAFTPPNSLTPVNPTWQAVKATSSDTSVTATATTGATAGSFTFDVTSLAKAQVTTASVSSSGPVTTGSGLDVTAAGKTTHLDITDDTADGVAKAINAAKLGVTASVVTTTSGTVLQFSGNSTGAANSFSIAGLASATTNITAASDATIVVGSGTAGAYAISSPTNTFGNVLPNVTLTVSKLTTGATVDVTSDQDAVADKMQALVDAANAALAQINQYTSYNASTKTGGPLTGDFTVRQLQGKILSAVSNGLSGYGSYKQFGVELTKDGTLTFDRDKFLVAYNADPSAVQNAVSTGLAKTMNSIADGATHYGTGTLTTAIQSGQNQITELNKRISDWDTRLAVQQKALQTQFANMETALGTLKNQSTWLAGQIAGLPTAGG</sequence>
<dbReference type="PANTHER" id="PTHR30288:SF0">
    <property type="entry name" value="FLAGELLAR HOOK-ASSOCIATED PROTEIN 2"/>
    <property type="match status" value="1"/>
</dbReference>
<evidence type="ECO:0000256" key="5">
    <source>
        <dbReference type="RuleBase" id="RU362066"/>
    </source>
</evidence>
<evidence type="ECO:0000259" key="6">
    <source>
        <dbReference type="Pfam" id="PF02465"/>
    </source>
</evidence>
<evidence type="ECO:0000256" key="3">
    <source>
        <dbReference type="ARBA" id="ARBA00023054"/>
    </source>
</evidence>
<dbReference type="InterPro" id="IPR010809">
    <property type="entry name" value="FliD_C"/>
</dbReference>
<keyword evidence="4 5" id="KW-0975">Bacterial flagellum</keyword>
<proteinExistence type="inferred from homology"/>
<comment type="function">
    <text evidence="5">Required for morphogenesis and for the elongation of the flagellar filament by facilitating polymerization of the flagellin monomers at the tip of growing filament. Forms a capping structure, which prevents flagellin subunits (transported through the central channel of the flagellum) from leaking out without polymerization at the distal end.</text>
</comment>
<evidence type="ECO:0000256" key="2">
    <source>
        <dbReference type="ARBA" id="ARBA00011255"/>
    </source>
</evidence>
<keyword evidence="3" id="KW-0175">Coiled coil</keyword>
<dbReference type="EMBL" id="JAATVY010000013">
    <property type="protein sequence ID" value="NJC71803.1"/>
    <property type="molecule type" value="Genomic_DNA"/>
</dbReference>
<organism evidence="8 9">
    <name type="scientific">Planosporangium thailandense</name>
    <dbReference type="NCBI Taxonomy" id="765197"/>
    <lineage>
        <taxon>Bacteria</taxon>
        <taxon>Bacillati</taxon>
        <taxon>Actinomycetota</taxon>
        <taxon>Actinomycetes</taxon>
        <taxon>Micromonosporales</taxon>
        <taxon>Micromonosporaceae</taxon>
        <taxon>Planosporangium</taxon>
    </lineage>
</organism>
<evidence type="ECO:0000256" key="4">
    <source>
        <dbReference type="ARBA" id="ARBA00023143"/>
    </source>
</evidence>
<dbReference type="RefSeq" id="WP_167926697.1">
    <property type="nucleotide sequence ID" value="NZ_JAATVY010000013.1"/>
</dbReference>
<comment type="subunit">
    <text evidence="2 5">Homopentamer.</text>
</comment>
<dbReference type="Pfam" id="PF07195">
    <property type="entry name" value="FliD_C"/>
    <property type="match status" value="1"/>
</dbReference>
<evidence type="ECO:0000256" key="1">
    <source>
        <dbReference type="ARBA" id="ARBA00009764"/>
    </source>
</evidence>
<accession>A0ABX0Y0F6</accession>
<dbReference type="Pfam" id="PF02465">
    <property type="entry name" value="FliD_N"/>
    <property type="match status" value="1"/>
</dbReference>
<reference evidence="8 9" key="1">
    <citation type="submission" date="2020-03" db="EMBL/GenBank/DDBJ databases">
        <title>WGS of the type strain of Planosporangium spp.</title>
        <authorList>
            <person name="Thawai C."/>
        </authorList>
    </citation>
    <scope>NUCLEOTIDE SEQUENCE [LARGE SCALE GENOMIC DNA]</scope>
    <source>
        <strain evidence="8 9">TBRC 5610</strain>
    </source>
</reference>
<comment type="caution">
    <text evidence="8">The sequence shown here is derived from an EMBL/GenBank/DDBJ whole genome shotgun (WGS) entry which is preliminary data.</text>
</comment>
<feature type="domain" description="Flagellar hook-associated protein 2 N-terminal" evidence="6">
    <location>
        <begin position="13"/>
        <end position="115"/>
    </location>
</feature>
<name>A0ABX0Y0F6_9ACTN</name>
<evidence type="ECO:0000313" key="9">
    <source>
        <dbReference type="Proteomes" id="UP000722989"/>
    </source>
</evidence>
<keyword evidence="5" id="KW-0964">Secreted</keyword>
<dbReference type="InterPro" id="IPR003481">
    <property type="entry name" value="FliD_N"/>
</dbReference>
<protein>
    <recommendedName>
        <fullName evidence="5">Flagellar hook-associated protein 2</fullName>
        <shortName evidence="5">HAP2</shortName>
    </recommendedName>
    <alternativeName>
        <fullName evidence="5">Flagellar cap protein</fullName>
    </alternativeName>
</protein>
<dbReference type="InterPro" id="IPR040026">
    <property type="entry name" value="FliD"/>
</dbReference>
<keyword evidence="8" id="KW-0969">Cilium</keyword>
<gene>
    <name evidence="8" type="primary">fliD</name>
    <name evidence="8" type="ORF">HC031_19050</name>
</gene>